<comment type="caution">
    <text evidence="3">The sequence shown here is derived from an EMBL/GenBank/DDBJ whole genome shotgun (WGS) entry which is preliminary data.</text>
</comment>
<dbReference type="InterPro" id="IPR002372">
    <property type="entry name" value="PQQ_rpt_dom"/>
</dbReference>
<name>A0A7C4QR28_9PLAN</name>
<dbReference type="PANTHER" id="PTHR34512:SF30">
    <property type="entry name" value="OUTER MEMBRANE PROTEIN ASSEMBLY FACTOR BAMB"/>
    <property type="match status" value="1"/>
</dbReference>
<dbReference type="EMBL" id="DSVQ01000018">
    <property type="protein sequence ID" value="HGT40623.1"/>
    <property type="molecule type" value="Genomic_DNA"/>
</dbReference>
<sequence>MTAALLLGLLLLAAEPTARWPGFLGAGATEVVPQSLPVQWSPTENLAWTRPLPGYGQSSPVIWGDRVYVTSVDGPRKETLHVICVRLADGAILWDHAVPSSYPQTSSVYISRAAPTPVVDEHGIYAYFESGDVIALTLDGKPRWSRSLTKDYGPPQNEFGLAASPVQTADRIIVLVDDVGPSYLLALDKATGNVVWKTDRASRKSWTSPALIPCGETMQIVVSSAGSVTGYDPQTGRQLWEFGEVGGNTGTTPVAAGDGVFLISASPGREGDFTEEAKKSNGLMSVQKSGGEWVPRFVWTNPAASPSWGSPIVHQGFAYWVNRVGVVYCLDVATGQIAYTERVKQGCWATPVGIGDQIYIFGKDGLTTVLASGEEFRVLAENVLWSADQPPTNHVPSPAEESEERRRSAAMFSRPTVYGVAIVNGAIVLRTGSQLFCVRQGGASSIPAEMP</sequence>
<organism evidence="3">
    <name type="scientific">Schlesneria paludicola</name>
    <dbReference type="NCBI Taxonomy" id="360056"/>
    <lineage>
        <taxon>Bacteria</taxon>
        <taxon>Pseudomonadati</taxon>
        <taxon>Planctomycetota</taxon>
        <taxon>Planctomycetia</taxon>
        <taxon>Planctomycetales</taxon>
        <taxon>Planctomycetaceae</taxon>
        <taxon>Schlesneria</taxon>
    </lineage>
</organism>
<keyword evidence="1" id="KW-0732">Signal</keyword>
<proteinExistence type="predicted"/>
<evidence type="ECO:0000256" key="1">
    <source>
        <dbReference type="SAM" id="SignalP"/>
    </source>
</evidence>
<accession>A0A7C4QR28</accession>
<evidence type="ECO:0000259" key="2">
    <source>
        <dbReference type="Pfam" id="PF13360"/>
    </source>
</evidence>
<dbReference type="InterPro" id="IPR015943">
    <property type="entry name" value="WD40/YVTN_repeat-like_dom_sf"/>
</dbReference>
<dbReference type="Gene3D" id="2.130.10.10">
    <property type="entry name" value="YVTN repeat-like/Quinoprotein amine dehydrogenase"/>
    <property type="match status" value="2"/>
</dbReference>
<dbReference type="SMART" id="SM00564">
    <property type="entry name" value="PQQ"/>
    <property type="match status" value="3"/>
</dbReference>
<reference evidence="3" key="1">
    <citation type="journal article" date="2020" name="mSystems">
        <title>Genome- and Community-Level Interaction Insights into Carbon Utilization and Element Cycling Functions of Hydrothermarchaeota in Hydrothermal Sediment.</title>
        <authorList>
            <person name="Zhou Z."/>
            <person name="Liu Y."/>
            <person name="Xu W."/>
            <person name="Pan J."/>
            <person name="Luo Z.H."/>
            <person name="Li M."/>
        </authorList>
    </citation>
    <scope>NUCLEOTIDE SEQUENCE [LARGE SCALE GENOMIC DNA]</scope>
    <source>
        <strain evidence="3">SpSt-508</strain>
    </source>
</reference>
<protein>
    <submittedName>
        <fullName evidence="3">Pyrrolo-quinoline quinone</fullName>
    </submittedName>
</protein>
<dbReference type="InterPro" id="IPR018391">
    <property type="entry name" value="PQQ_b-propeller_rpt"/>
</dbReference>
<dbReference type="PANTHER" id="PTHR34512">
    <property type="entry name" value="CELL SURFACE PROTEIN"/>
    <property type="match status" value="1"/>
</dbReference>
<dbReference type="Pfam" id="PF13360">
    <property type="entry name" value="PQQ_2"/>
    <property type="match status" value="2"/>
</dbReference>
<dbReference type="SUPFAM" id="SSF50998">
    <property type="entry name" value="Quinoprotein alcohol dehydrogenase-like"/>
    <property type="match status" value="1"/>
</dbReference>
<gene>
    <name evidence="3" type="ORF">ENS64_15375</name>
</gene>
<feature type="domain" description="Pyrrolo-quinoline quinone repeat" evidence="2">
    <location>
        <begin position="43"/>
        <end position="151"/>
    </location>
</feature>
<dbReference type="AlphaFoldDB" id="A0A7C4QR28"/>
<feature type="domain" description="Pyrrolo-quinoline quinone repeat" evidence="2">
    <location>
        <begin position="163"/>
        <end position="338"/>
    </location>
</feature>
<feature type="signal peptide" evidence="1">
    <location>
        <begin position="1"/>
        <end position="18"/>
    </location>
</feature>
<dbReference type="InterPro" id="IPR011047">
    <property type="entry name" value="Quinoprotein_ADH-like_sf"/>
</dbReference>
<feature type="chain" id="PRO_5028438169" evidence="1">
    <location>
        <begin position="19"/>
        <end position="451"/>
    </location>
</feature>
<evidence type="ECO:0000313" key="3">
    <source>
        <dbReference type="EMBL" id="HGT40623.1"/>
    </source>
</evidence>